<accession>A0ABY1FQM0</accession>
<organism evidence="11 12">
    <name type="scientific">Marinobacter salarius</name>
    <dbReference type="NCBI Taxonomy" id="1420917"/>
    <lineage>
        <taxon>Bacteria</taxon>
        <taxon>Pseudomonadati</taxon>
        <taxon>Pseudomonadota</taxon>
        <taxon>Gammaproteobacteria</taxon>
        <taxon>Pseudomonadales</taxon>
        <taxon>Marinobacteraceae</taxon>
        <taxon>Marinobacter</taxon>
    </lineage>
</organism>
<protein>
    <recommendedName>
        <fullName evidence="2">histidine kinase</fullName>
        <ecNumber evidence="2">2.7.13.3</ecNumber>
    </recommendedName>
</protein>
<comment type="caution">
    <text evidence="11">The sequence shown here is derived from an EMBL/GenBank/DDBJ whole genome shotgun (WGS) entry which is preliminary data.</text>
</comment>
<dbReference type="SUPFAM" id="SSF55874">
    <property type="entry name" value="ATPase domain of HSP90 chaperone/DNA topoisomerase II/histidine kinase"/>
    <property type="match status" value="2"/>
</dbReference>
<evidence type="ECO:0000256" key="6">
    <source>
        <dbReference type="ARBA" id="ARBA00022777"/>
    </source>
</evidence>
<keyword evidence="7" id="KW-0067">ATP-binding</keyword>
<dbReference type="InterPro" id="IPR004358">
    <property type="entry name" value="Sig_transdc_His_kin-like_C"/>
</dbReference>
<feature type="region of interest" description="Disordered" evidence="9">
    <location>
        <begin position="479"/>
        <end position="508"/>
    </location>
</feature>
<dbReference type="PRINTS" id="PR00344">
    <property type="entry name" value="BCTRLSENSOR"/>
</dbReference>
<keyword evidence="3" id="KW-0597">Phosphoprotein</keyword>
<keyword evidence="12" id="KW-1185">Reference proteome</keyword>
<dbReference type="Pfam" id="PF13589">
    <property type="entry name" value="HATPase_c_3"/>
    <property type="match status" value="1"/>
</dbReference>
<keyword evidence="6 11" id="KW-0418">Kinase</keyword>
<dbReference type="PROSITE" id="PS50109">
    <property type="entry name" value="HIS_KIN"/>
    <property type="match status" value="1"/>
</dbReference>
<keyword evidence="8" id="KW-0902">Two-component regulatory system</keyword>
<evidence type="ECO:0000256" key="4">
    <source>
        <dbReference type="ARBA" id="ARBA00022679"/>
    </source>
</evidence>
<evidence type="ECO:0000256" key="7">
    <source>
        <dbReference type="ARBA" id="ARBA00022840"/>
    </source>
</evidence>
<dbReference type="SMART" id="SM00387">
    <property type="entry name" value="HATPase_c"/>
    <property type="match status" value="1"/>
</dbReference>
<evidence type="ECO:0000256" key="2">
    <source>
        <dbReference type="ARBA" id="ARBA00012438"/>
    </source>
</evidence>
<dbReference type="PANTHER" id="PTHR43065:SF10">
    <property type="entry name" value="PEROXIDE STRESS-ACTIVATED HISTIDINE KINASE MAK3"/>
    <property type="match status" value="1"/>
</dbReference>
<evidence type="ECO:0000256" key="5">
    <source>
        <dbReference type="ARBA" id="ARBA00022741"/>
    </source>
</evidence>
<evidence type="ECO:0000313" key="11">
    <source>
        <dbReference type="EMBL" id="SFL83159.1"/>
    </source>
</evidence>
<dbReference type="InterPro" id="IPR003594">
    <property type="entry name" value="HATPase_dom"/>
</dbReference>
<dbReference type="Proteomes" id="UP000199211">
    <property type="component" value="Unassembled WGS sequence"/>
</dbReference>
<evidence type="ECO:0000256" key="9">
    <source>
        <dbReference type="SAM" id="MobiDB-lite"/>
    </source>
</evidence>
<feature type="domain" description="Histidine kinase" evidence="10">
    <location>
        <begin position="544"/>
        <end position="764"/>
    </location>
</feature>
<keyword evidence="4" id="KW-0808">Transferase</keyword>
<evidence type="ECO:0000256" key="8">
    <source>
        <dbReference type="ARBA" id="ARBA00023012"/>
    </source>
</evidence>
<dbReference type="PANTHER" id="PTHR43065">
    <property type="entry name" value="SENSOR HISTIDINE KINASE"/>
    <property type="match status" value="1"/>
</dbReference>
<evidence type="ECO:0000256" key="1">
    <source>
        <dbReference type="ARBA" id="ARBA00000085"/>
    </source>
</evidence>
<dbReference type="InterPro" id="IPR036890">
    <property type="entry name" value="HATPase_C_sf"/>
</dbReference>
<dbReference type="Gene3D" id="3.30.565.10">
    <property type="entry name" value="Histidine kinase-like ATPase, C-terminal domain"/>
    <property type="match status" value="2"/>
</dbReference>
<dbReference type="RefSeq" id="WP_091643012.1">
    <property type="nucleotide sequence ID" value="NZ_FOTV01000011.1"/>
</dbReference>
<evidence type="ECO:0000256" key="3">
    <source>
        <dbReference type="ARBA" id="ARBA00022553"/>
    </source>
</evidence>
<keyword evidence="5" id="KW-0547">Nucleotide-binding</keyword>
<comment type="catalytic activity">
    <reaction evidence="1">
        <text>ATP + protein L-histidine = ADP + protein N-phospho-L-histidine.</text>
        <dbReference type="EC" id="2.7.13.3"/>
    </reaction>
</comment>
<name>A0ABY1FQM0_9GAMM</name>
<evidence type="ECO:0000313" key="12">
    <source>
        <dbReference type="Proteomes" id="UP000199211"/>
    </source>
</evidence>
<dbReference type="EC" id="2.7.13.3" evidence="2"/>
<dbReference type="InterPro" id="IPR005467">
    <property type="entry name" value="His_kinase_dom"/>
</dbReference>
<proteinExistence type="predicted"/>
<reference evidence="11 12" key="1">
    <citation type="submission" date="2016-10" db="EMBL/GenBank/DDBJ databases">
        <authorList>
            <person name="Varghese N."/>
            <person name="Submissions S."/>
        </authorList>
    </citation>
    <scope>NUCLEOTIDE SEQUENCE [LARGE SCALE GENOMIC DNA]</scope>
    <source>
        <strain evidence="11 12">DSM 26291</strain>
    </source>
</reference>
<gene>
    <name evidence="11" type="ORF">SAMN04487868_111132</name>
</gene>
<evidence type="ECO:0000259" key="10">
    <source>
        <dbReference type="PROSITE" id="PS50109"/>
    </source>
</evidence>
<dbReference type="GO" id="GO:0016301">
    <property type="term" value="F:kinase activity"/>
    <property type="evidence" value="ECO:0007669"/>
    <property type="project" value="UniProtKB-KW"/>
</dbReference>
<sequence length="773" mass="86184">MEKDKIKNKLVSLLGEADTNYSEVIKLSNELVKFDENYVRFSIDAAHISRLGKELVSRQETAVAELIKNAYDADASWVSMLYDNTETPGGRLTITDSGNGMSRSELVNGFMRISTSDKRHNPVSERYTRVRAGQKGIGRFAAQRLGNKLTITTQKESDAYALKVVIDWNEFKSDTDLSEIASGITSAPKSMQHGTTLEIDDLCDSWTEAQIRRVYRYVIELIQPFPLSAQTSSSNSDPGFKVTCKKSGTGTETITLADDQSMFFDHALARIEGYVNDDGTPHWKVESKLLNLNETAVLEQKGERAFSNLIGVKFSTHYFIYTPEYIPRQLNSKLRNLGNEKGGIRVYRNGFRVRPYGESYNDWLRLDYSSSLRQILPPHSNQNFFGFVELHDPEGARFEETASREGLIENEAYNELVSFVSSALKSAVLRIAAARKKKQKPSQSGWSYSSDLDDQEESSALQVAKNKLIDLQSSFQEELEEKSTQHDVEGQSDSESEDSDRRPPSDSISEVLGVLQKAGDEREAMLEEIGMLRVLASLGLSIGEFTHEIKHYFPAIRLDVSALSVTDEDAKLISRIDQNLNTIQSYASYFDTTVSANVSRERKPLELRDVINDFLSATHSIASRDSISIQKDIEGYDLFTAPMHYSEWSSILNNLFTNAKKSIKKMNIEGKILIKAGADQNGLYVEFSDNGCGIPDNIKDRVFDAFFTTSEASSGFSTESESVGTGLGLKLVTDILSSSGGTILIAPSEPGYSTTFRLEIPAASPEEIPRDDY</sequence>
<dbReference type="EMBL" id="FOTV01000011">
    <property type="protein sequence ID" value="SFL83159.1"/>
    <property type="molecule type" value="Genomic_DNA"/>
</dbReference>
<dbReference type="Pfam" id="PF02518">
    <property type="entry name" value="HATPase_c"/>
    <property type="match status" value="1"/>
</dbReference>